<comment type="catalytic activity">
    <reaction evidence="11">
        <text>12-(9Z-octadecenoyloxy)-octadecanoate + H2O = 12-hydroxyoctadecanoate + (9Z)-octadecenoate + H(+)</text>
        <dbReference type="Rhea" id="RHEA:52060"/>
        <dbReference type="ChEBI" id="CHEBI:15377"/>
        <dbReference type="ChEBI" id="CHEBI:15378"/>
        <dbReference type="ChEBI" id="CHEBI:30823"/>
        <dbReference type="ChEBI" id="CHEBI:84201"/>
        <dbReference type="ChEBI" id="CHEBI:136302"/>
    </reaction>
    <physiologicalReaction direction="left-to-right" evidence="11">
        <dbReference type="Rhea" id="RHEA:52061"/>
    </physiologicalReaction>
</comment>
<comment type="catalytic activity">
    <reaction evidence="7">
        <text>12-hexadecanoyloxy-octadecanoate + H2O = 12-hydroxyoctadecanoate + hexadecanoate + H(+)</text>
        <dbReference type="Rhea" id="RHEA:52056"/>
        <dbReference type="ChEBI" id="CHEBI:7896"/>
        <dbReference type="ChEBI" id="CHEBI:15377"/>
        <dbReference type="ChEBI" id="CHEBI:15378"/>
        <dbReference type="ChEBI" id="CHEBI:83677"/>
        <dbReference type="ChEBI" id="CHEBI:84201"/>
    </reaction>
    <physiologicalReaction direction="left-to-right" evidence="7">
        <dbReference type="Rhea" id="RHEA:52057"/>
    </physiologicalReaction>
</comment>
<proteinExistence type="inferred from homology"/>
<dbReference type="Proteomes" id="UP001497497">
    <property type="component" value="Unassembled WGS sequence"/>
</dbReference>
<dbReference type="GO" id="GO:0012505">
    <property type="term" value="C:endomembrane system"/>
    <property type="evidence" value="ECO:0007669"/>
    <property type="project" value="UniProtKB-SubCell"/>
</dbReference>
<evidence type="ECO:0000256" key="14">
    <source>
        <dbReference type="ARBA" id="ARBA00049296"/>
    </source>
</evidence>
<keyword evidence="19" id="KW-1185">Reference proteome</keyword>
<dbReference type="Pfam" id="PF04750">
    <property type="entry name" value="Far-17a_AIG1"/>
    <property type="match status" value="1"/>
</dbReference>
<dbReference type="PANTHER" id="PTHR10989">
    <property type="entry name" value="ANDROGEN-INDUCED PROTEIN 1-RELATED"/>
    <property type="match status" value="1"/>
</dbReference>
<evidence type="ECO:0000256" key="12">
    <source>
        <dbReference type="ARBA" id="ARBA00048800"/>
    </source>
</evidence>
<evidence type="ECO:0000256" key="6">
    <source>
        <dbReference type="ARBA" id="ARBA00023136"/>
    </source>
</evidence>
<gene>
    <name evidence="18" type="ORF">GSLYS_00007263001</name>
</gene>
<comment type="catalytic activity">
    <reaction evidence="8">
        <text>13-octadecanoyloxy-octadecanoate + H2O = 13-hydroxy-octadecanoate + octadecanoate + H(+)</text>
        <dbReference type="Rhea" id="RHEA:52084"/>
        <dbReference type="ChEBI" id="CHEBI:15377"/>
        <dbReference type="ChEBI" id="CHEBI:15378"/>
        <dbReference type="ChEBI" id="CHEBI:25629"/>
        <dbReference type="ChEBI" id="CHEBI:136304"/>
        <dbReference type="ChEBI" id="CHEBI:136335"/>
    </reaction>
    <physiologicalReaction direction="left-to-right" evidence="8">
        <dbReference type="Rhea" id="RHEA:52085"/>
    </physiologicalReaction>
</comment>
<dbReference type="InterPro" id="IPR006838">
    <property type="entry name" value="ADTRP_AIG1"/>
</dbReference>
<reference evidence="18 19" key="1">
    <citation type="submission" date="2024-04" db="EMBL/GenBank/DDBJ databases">
        <authorList>
            <consortium name="Genoscope - CEA"/>
            <person name="William W."/>
        </authorList>
    </citation>
    <scope>NUCLEOTIDE SEQUENCE [LARGE SCALE GENOMIC DNA]</scope>
</reference>
<evidence type="ECO:0000256" key="16">
    <source>
        <dbReference type="ARBA" id="ARBA00049428"/>
    </source>
</evidence>
<comment type="catalytic activity">
    <reaction evidence="16">
        <text>12-(9Z-hexadecenoyloxy)-octadecanoate + H2O = 12-hydroxyoctadecanoate + (9Z)-hexadecenoate + H(+)</text>
        <dbReference type="Rhea" id="RHEA:52072"/>
        <dbReference type="ChEBI" id="CHEBI:15377"/>
        <dbReference type="ChEBI" id="CHEBI:15378"/>
        <dbReference type="ChEBI" id="CHEBI:32372"/>
        <dbReference type="ChEBI" id="CHEBI:84201"/>
        <dbReference type="ChEBI" id="CHEBI:136312"/>
    </reaction>
    <physiologicalReaction direction="left-to-right" evidence="16">
        <dbReference type="Rhea" id="RHEA:52073"/>
    </physiologicalReaction>
</comment>
<comment type="caution">
    <text evidence="18">The sequence shown here is derived from an EMBL/GenBank/DDBJ whole genome shotgun (WGS) entry which is preliminary data.</text>
</comment>
<feature type="transmembrane region" description="Helical" evidence="17">
    <location>
        <begin position="193"/>
        <end position="210"/>
    </location>
</feature>
<evidence type="ECO:0000256" key="3">
    <source>
        <dbReference type="ARBA" id="ARBA00009300"/>
    </source>
</evidence>
<sequence>MARTVVLGFHLIVFIIDLYALYYDFFVIDLGHKGFGGKFKFLTFWNICLQTFYFGFSVANDISKNEESPRFHNKRSPMQRWRDNFHAAIAFPVGMFVVATFWGLYAIDRDLVYPKALDKIIPPLLNHVLHSTVLPFLLVDKALVYHHYPKRFFGMLGTLILACFYLLWILFIAFYDNFWVYPVLQVLKTHERAIFMSSCLLLFAPLYIMGEKISTYFWCKQSTAASRIKRN</sequence>
<evidence type="ECO:0000256" key="13">
    <source>
        <dbReference type="ARBA" id="ARBA00049221"/>
    </source>
</evidence>
<evidence type="ECO:0000256" key="17">
    <source>
        <dbReference type="SAM" id="Phobius"/>
    </source>
</evidence>
<comment type="similarity">
    <text evidence="3">Belongs to the AIG1 family.</text>
</comment>
<dbReference type="AlphaFoldDB" id="A0AAV2HIQ0"/>
<evidence type="ECO:0000256" key="11">
    <source>
        <dbReference type="ARBA" id="ARBA00048701"/>
    </source>
</evidence>
<keyword evidence="5 17" id="KW-1133">Transmembrane helix</keyword>
<evidence type="ECO:0000256" key="10">
    <source>
        <dbReference type="ARBA" id="ARBA00048680"/>
    </source>
</evidence>
<keyword evidence="6 17" id="KW-0472">Membrane</keyword>
<dbReference type="GO" id="GO:0016020">
    <property type="term" value="C:membrane"/>
    <property type="evidence" value="ECO:0007669"/>
    <property type="project" value="InterPro"/>
</dbReference>
<comment type="catalytic activity">
    <reaction evidence="9">
        <text>9-hexadecanoyloxy-octadecanoate + H2O = 9-hydroxy-octadecanoate + hexadecanoate + H(+)</text>
        <dbReference type="Rhea" id="RHEA:52052"/>
        <dbReference type="ChEBI" id="CHEBI:7896"/>
        <dbReference type="ChEBI" id="CHEBI:15377"/>
        <dbReference type="ChEBI" id="CHEBI:15378"/>
        <dbReference type="ChEBI" id="CHEBI:83670"/>
        <dbReference type="ChEBI" id="CHEBI:136286"/>
    </reaction>
    <physiologicalReaction direction="left-to-right" evidence="9">
        <dbReference type="Rhea" id="RHEA:52053"/>
    </physiologicalReaction>
</comment>
<evidence type="ECO:0000256" key="15">
    <source>
        <dbReference type="ARBA" id="ARBA00049322"/>
    </source>
</evidence>
<comment type="subcellular location">
    <subcellularLocation>
        <location evidence="2">Endomembrane system</location>
        <topology evidence="2">Multi-pass membrane protein</topology>
    </subcellularLocation>
</comment>
<accession>A0AAV2HIQ0</accession>
<organism evidence="18 19">
    <name type="scientific">Lymnaea stagnalis</name>
    <name type="common">Great pond snail</name>
    <name type="synonym">Helix stagnalis</name>
    <dbReference type="NCBI Taxonomy" id="6523"/>
    <lineage>
        <taxon>Eukaryota</taxon>
        <taxon>Metazoa</taxon>
        <taxon>Spiralia</taxon>
        <taxon>Lophotrochozoa</taxon>
        <taxon>Mollusca</taxon>
        <taxon>Gastropoda</taxon>
        <taxon>Heterobranchia</taxon>
        <taxon>Euthyneura</taxon>
        <taxon>Panpulmonata</taxon>
        <taxon>Hygrophila</taxon>
        <taxon>Lymnaeoidea</taxon>
        <taxon>Lymnaeidae</taxon>
        <taxon>Lymnaea</taxon>
    </lineage>
</organism>
<dbReference type="EMBL" id="CAXITT010000138">
    <property type="protein sequence ID" value="CAL1533245.1"/>
    <property type="molecule type" value="Genomic_DNA"/>
</dbReference>
<evidence type="ECO:0000256" key="5">
    <source>
        <dbReference type="ARBA" id="ARBA00022989"/>
    </source>
</evidence>
<comment type="catalytic activity">
    <reaction evidence="12">
        <text>9-(9Z-octadecenoyloxy)-octadecanoate + H2O = 9-hydroxy-octadecanoate + (9Z)-octadecenoate + H(+)</text>
        <dbReference type="Rhea" id="RHEA:52048"/>
        <dbReference type="ChEBI" id="CHEBI:15377"/>
        <dbReference type="ChEBI" id="CHEBI:15378"/>
        <dbReference type="ChEBI" id="CHEBI:30823"/>
        <dbReference type="ChEBI" id="CHEBI:136282"/>
        <dbReference type="ChEBI" id="CHEBI:136286"/>
    </reaction>
    <physiologicalReaction direction="left-to-right" evidence="12">
        <dbReference type="Rhea" id="RHEA:52049"/>
    </physiologicalReaction>
</comment>
<evidence type="ECO:0000256" key="4">
    <source>
        <dbReference type="ARBA" id="ARBA00022692"/>
    </source>
</evidence>
<evidence type="ECO:0000313" key="19">
    <source>
        <dbReference type="Proteomes" id="UP001497497"/>
    </source>
</evidence>
<comment type="catalytic activity">
    <reaction evidence="14">
        <text>13-(9Z-octadecenoyloxy)-octadecanoate + H2O = 13-hydroxy-octadecanoate + (9Z)-octadecenoate + H(+)</text>
        <dbReference type="Rhea" id="RHEA:52064"/>
        <dbReference type="ChEBI" id="CHEBI:15377"/>
        <dbReference type="ChEBI" id="CHEBI:15378"/>
        <dbReference type="ChEBI" id="CHEBI:30823"/>
        <dbReference type="ChEBI" id="CHEBI:136303"/>
        <dbReference type="ChEBI" id="CHEBI:136304"/>
    </reaction>
    <physiologicalReaction direction="left-to-right" evidence="14">
        <dbReference type="Rhea" id="RHEA:52065"/>
    </physiologicalReaction>
</comment>
<dbReference type="PANTHER" id="PTHR10989:SF16">
    <property type="entry name" value="AT02829P-RELATED"/>
    <property type="match status" value="1"/>
</dbReference>
<evidence type="ECO:0000256" key="8">
    <source>
        <dbReference type="ARBA" id="ARBA00047427"/>
    </source>
</evidence>
<feature type="transmembrane region" description="Helical" evidence="17">
    <location>
        <begin position="152"/>
        <end position="173"/>
    </location>
</feature>
<comment type="catalytic activity">
    <reaction evidence="13">
        <text>9-octadecanoyloxy-octadecanoate + H2O = 9-hydroxy-octadecanoate + octadecanoate + H(+)</text>
        <dbReference type="Rhea" id="RHEA:52096"/>
        <dbReference type="ChEBI" id="CHEBI:15377"/>
        <dbReference type="ChEBI" id="CHEBI:15378"/>
        <dbReference type="ChEBI" id="CHEBI:25629"/>
        <dbReference type="ChEBI" id="CHEBI:136286"/>
        <dbReference type="ChEBI" id="CHEBI:136373"/>
    </reaction>
    <physiologicalReaction direction="left-to-right" evidence="13">
        <dbReference type="Rhea" id="RHEA:52097"/>
    </physiologicalReaction>
</comment>
<name>A0AAV2HIQ0_LYMST</name>
<evidence type="ECO:0000256" key="2">
    <source>
        <dbReference type="ARBA" id="ARBA00004127"/>
    </source>
</evidence>
<feature type="transmembrane region" description="Helical" evidence="17">
    <location>
        <begin position="127"/>
        <end position="145"/>
    </location>
</feature>
<evidence type="ECO:0000256" key="9">
    <source>
        <dbReference type="ARBA" id="ARBA00047863"/>
    </source>
</evidence>
<evidence type="ECO:0000313" key="18">
    <source>
        <dbReference type="EMBL" id="CAL1533245.1"/>
    </source>
</evidence>
<keyword evidence="4 17" id="KW-0812">Transmembrane</keyword>
<evidence type="ECO:0000256" key="7">
    <source>
        <dbReference type="ARBA" id="ARBA00047368"/>
    </source>
</evidence>
<feature type="transmembrane region" description="Helical" evidence="17">
    <location>
        <begin position="84"/>
        <end position="107"/>
    </location>
</feature>
<comment type="catalytic activity">
    <reaction evidence="1">
        <text>9-(9Z-hexadecenoyloxy)-octadecanoate + H2O = (9Z)-hexadecenoate + 9-hydroxy-octadecanoate + H(+)</text>
        <dbReference type="Rhea" id="RHEA:52068"/>
        <dbReference type="ChEBI" id="CHEBI:15377"/>
        <dbReference type="ChEBI" id="CHEBI:15378"/>
        <dbReference type="ChEBI" id="CHEBI:32372"/>
        <dbReference type="ChEBI" id="CHEBI:136286"/>
        <dbReference type="ChEBI" id="CHEBI:136309"/>
    </reaction>
    <physiologicalReaction direction="left-to-right" evidence="1">
        <dbReference type="Rhea" id="RHEA:52069"/>
    </physiologicalReaction>
</comment>
<feature type="transmembrane region" description="Helical" evidence="17">
    <location>
        <begin position="43"/>
        <end position="63"/>
    </location>
</feature>
<evidence type="ECO:0000256" key="1">
    <source>
        <dbReference type="ARBA" id="ARBA00000923"/>
    </source>
</evidence>
<protein>
    <submittedName>
        <fullName evidence="18">Uncharacterized protein</fullName>
    </submittedName>
</protein>
<comment type="catalytic activity">
    <reaction evidence="15">
        <text>13-(9Z-hexadecenoyloxy)-octadecanoate + H2O = 13-hydroxy-octadecanoate + (9Z)-hexadecenoate + H(+)</text>
        <dbReference type="Rhea" id="RHEA:52076"/>
        <dbReference type="ChEBI" id="CHEBI:15377"/>
        <dbReference type="ChEBI" id="CHEBI:15378"/>
        <dbReference type="ChEBI" id="CHEBI:32372"/>
        <dbReference type="ChEBI" id="CHEBI:136304"/>
        <dbReference type="ChEBI" id="CHEBI:136315"/>
    </reaction>
    <physiologicalReaction direction="left-to-right" evidence="15">
        <dbReference type="Rhea" id="RHEA:52077"/>
    </physiologicalReaction>
</comment>
<feature type="transmembrane region" description="Helical" evidence="17">
    <location>
        <begin position="5"/>
        <end position="23"/>
    </location>
</feature>
<comment type="catalytic activity">
    <reaction evidence="10">
        <text>12-octadecanoyloxy-octadecanoate + H2O = 12-hydroxyoctadecanoate + octadecanoate + H(+)</text>
        <dbReference type="Rhea" id="RHEA:52080"/>
        <dbReference type="ChEBI" id="CHEBI:15377"/>
        <dbReference type="ChEBI" id="CHEBI:15378"/>
        <dbReference type="ChEBI" id="CHEBI:25629"/>
        <dbReference type="ChEBI" id="CHEBI:84201"/>
        <dbReference type="ChEBI" id="CHEBI:136330"/>
    </reaction>
    <physiologicalReaction direction="left-to-right" evidence="10">
        <dbReference type="Rhea" id="RHEA:52081"/>
    </physiologicalReaction>
</comment>